<dbReference type="Proteomes" id="UP001390963">
    <property type="component" value="Unassembled WGS sequence"/>
</dbReference>
<accession>A0AB35YUH4</accession>
<dbReference type="EMBL" id="JAZBJM010000036">
    <property type="protein sequence ID" value="MEM0519700.1"/>
    <property type="molecule type" value="Genomic_DNA"/>
</dbReference>
<name>A0AB35YUH4_9FLAO</name>
<gene>
    <name evidence="2" type="ORF">VZD24_15215</name>
    <name evidence="1" type="ORF">VZD85_15185</name>
</gene>
<evidence type="ECO:0000313" key="3">
    <source>
        <dbReference type="Proteomes" id="UP001388259"/>
    </source>
</evidence>
<keyword evidence="4" id="KW-1185">Reference proteome</keyword>
<comment type="caution">
    <text evidence="1">The sequence shown here is derived from an EMBL/GenBank/DDBJ whole genome shotgun (WGS) entry which is preliminary data.</text>
</comment>
<sequence length="74" mass="9010">MTTEIREEFEQLYSKIIQLDGEILQSNFPFKIKLELWENPKKFYPKDPNKNTDEIKKYVKIKLDQYPDPRIIYG</sequence>
<reference evidence="1 4" key="1">
    <citation type="submission" date="2024-01" db="EMBL/GenBank/DDBJ databases">
        <title>Aequorivita flavus sp. nov., isolated from deep-sea sediment.</title>
        <authorList>
            <person name="Chen X."/>
        </authorList>
    </citation>
    <scope>NUCLEOTIDE SEQUENCE</scope>
    <source>
        <strain evidence="1">MCCC 1A16923</strain>
        <strain evidence="2 4">MCCC 1A16935</strain>
    </source>
</reference>
<evidence type="ECO:0000313" key="1">
    <source>
        <dbReference type="EMBL" id="MEM0519700.1"/>
    </source>
</evidence>
<proteinExistence type="predicted"/>
<dbReference type="RefSeq" id="WP_342688108.1">
    <property type="nucleotide sequence ID" value="NZ_JAZBJM010000036.1"/>
</dbReference>
<dbReference type="Proteomes" id="UP001388259">
    <property type="component" value="Unassembled WGS sequence"/>
</dbReference>
<protein>
    <submittedName>
        <fullName evidence="1">Uncharacterized protein</fullName>
    </submittedName>
</protein>
<evidence type="ECO:0000313" key="2">
    <source>
        <dbReference type="EMBL" id="MEM0574869.1"/>
    </source>
</evidence>
<organism evidence="1 3">
    <name type="scientific">Aequorivita flava</name>
    <dbReference type="NCBI Taxonomy" id="3114371"/>
    <lineage>
        <taxon>Bacteria</taxon>
        <taxon>Pseudomonadati</taxon>
        <taxon>Bacteroidota</taxon>
        <taxon>Flavobacteriia</taxon>
        <taxon>Flavobacteriales</taxon>
        <taxon>Flavobacteriaceae</taxon>
        <taxon>Aequorivita</taxon>
    </lineage>
</organism>
<dbReference type="AlphaFoldDB" id="A0AB35YUH4"/>
<dbReference type="EMBL" id="JBANCF010000039">
    <property type="protein sequence ID" value="MEM0574869.1"/>
    <property type="molecule type" value="Genomic_DNA"/>
</dbReference>
<evidence type="ECO:0000313" key="4">
    <source>
        <dbReference type="Proteomes" id="UP001390963"/>
    </source>
</evidence>